<dbReference type="NCBIfam" id="TIGR01470">
    <property type="entry name" value="cysG_Nterm"/>
    <property type="match status" value="1"/>
</dbReference>
<dbReference type="Pfam" id="PF13241">
    <property type="entry name" value="NAD_binding_7"/>
    <property type="match status" value="1"/>
</dbReference>
<evidence type="ECO:0000259" key="8">
    <source>
        <dbReference type="Pfam" id="PF14824"/>
    </source>
</evidence>
<evidence type="ECO:0000256" key="6">
    <source>
        <dbReference type="ARBA" id="ARBA00047561"/>
    </source>
</evidence>
<dbReference type="UniPathway" id="UPA00262">
    <property type="reaction ID" value="UER00222"/>
</dbReference>
<dbReference type="Gene3D" id="3.30.160.110">
    <property type="entry name" value="Siroheme synthase, domain 2"/>
    <property type="match status" value="1"/>
</dbReference>
<dbReference type="Gene3D" id="3.40.50.720">
    <property type="entry name" value="NAD(P)-binding Rossmann-like Domain"/>
    <property type="match status" value="1"/>
</dbReference>
<protein>
    <recommendedName>
        <fullName evidence="2">precorrin-2 dehydrogenase</fullName>
        <ecNumber evidence="2">1.3.1.76</ecNumber>
    </recommendedName>
</protein>
<dbReference type="InterPro" id="IPR028161">
    <property type="entry name" value="Met8-like"/>
</dbReference>
<dbReference type="PANTHER" id="PTHR35330:SF1">
    <property type="entry name" value="SIROHEME BIOSYNTHESIS PROTEIN MET8"/>
    <property type="match status" value="1"/>
</dbReference>
<gene>
    <name evidence="9" type="ORF">UFOPK3376_00567</name>
</gene>
<evidence type="ECO:0000256" key="2">
    <source>
        <dbReference type="ARBA" id="ARBA00012400"/>
    </source>
</evidence>
<dbReference type="GO" id="GO:0004325">
    <property type="term" value="F:ferrochelatase activity"/>
    <property type="evidence" value="ECO:0007669"/>
    <property type="project" value="InterPro"/>
</dbReference>
<dbReference type="InterPro" id="IPR036291">
    <property type="entry name" value="NAD(P)-bd_dom_sf"/>
</dbReference>
<reference evidence="9" key="1">
    <citation type="submission" date="2020-05" db="EMBL/GenBank/DDBJ databases">
        <authorList>
            <person name="Chiriac C."/>
            <person name="Salcher M."/>
            <person name="Ghai R."/>
            <person name="Kavagutti S V."/>
        </authorList>
    </citation>
    <scope>NUCLEOTIDE SEQUENCE</scope>
</reference>
<keyword evidence="3" id="KW-0560">Oxidoreductase</keyword>
<name>A0A6J7DDA6_9ZZZZ</name>
<dbReference type="PANTHER" id="PTHR35330">
    <property type="entry name" value="SIROHEME BIOSYNTHESIS PROTEIN MET8"/>
    <property type="match status" value="1"/>
</dbReference>
<accession>A0A6J7DDA6</accession>
<evidence type="ECO:0000256" key="7">
    <source>
        <dbReference type="SAM" id="MobiDB-lite"/>
    </source>
</evidence>
<proteinExistence type="predicted"/>
<evidence type="ECO:0000313" key="9">
    <source>
        <dbReference type="EMBL" id="CAB4866399.1"/>
    </source>
</evidence>
<dbReference type="EC" id="1.3.1.76" evidence="2"/>
<evidence type="ECO:0000256" key="4">
    <source>
        <dbReference type="ARBA" id="ARBA00023027"/>
    </source>
</evidence>
<keyword evidence="4" id="KW-0520">NAD</keyword>
<dbReference type="SUPFAM" id="SSF51735">
    <property type="entry name" value="NAD(P)-binding Rossmann-fold domains"/>
    <property type="match status" value="1"/>
</dbReference>
<dbReference type="InterPro" id="IPR028281">
    <property type="entry name" value="Sirohaem_synthase_central"/>
</dbReference>
<evidence type="ECO:0000256" key="1">
    <source>
        <dbReference type="ARBA" id="ARBA00005010"/>
    </source>
</evidence>
<organism evidence="9">
    <name type="scientific">freshwater metagenome</name>
    <dbReference type="NCBI Taxonomy" id="449393"/>
    <lineage>
        <taxon>unclassified sequences</taxon>
        <taxon>metagenomes</taxon>
        <taxon>ecological metagenomes</taxon>
    </lineage>
</organism>
<dbReference type="InterPro" id="IPR006367">
    <property type="entry name" value="Sirohaem_synthase_N"/>
</dbReference>
<comment type="pathway">
    <text evidence="1">Porphyrin-containing compound metabolism; siroheme biosynthesis; sirohydrochlorin from precorrin-2: step 1/1.</text>
</comment>
<evidence type="ECO:0000256" key="5">
    <source>
        <dbReference type="ARBA" id="ARBA00023244"/>
    </source>
</evidence>
<feature type="domain" description="Siroheme synthase central" evidence="8">
    <location>
        <begin position="125"/>
        <end position="146"/>
    </location>
</feature>
<dbReference type="Pfam" id="PF14824">
    <property type="entry name" value="Sirohm_synth_M"/>
    <property type="match status" value="1"/>
</dbReference>
<sequence length="198" mass="20673">MTSARAFGYPVFLDLTGTRVLLVGGGLIAFRKAAGLHAAGAAITVVAPDVRDDLTELAATVERRPYQQGEAAGYQLVMTATDSPAVNAQVAADARAAGVWVNSADDPQNCSFILPAVARKGLVTMAISTGGASPALASRLRTDIAARELTAEVEFAAVELSRQRDEIKQGGGSTEDIDWTDRVTQALRGDPAVQHPAE</sequence>
<dbReference type="AlphaFoldDB" id="A0A6J7DDA6"/>
<feature type="region of interest" description="Disordered" evidence="7">
    <location>
        <begin position="165"/>
        <end position="198"/>
    </location>
</feature>
<comment type="catalytic activity">
    <reaction evidence="6">
        <text>precorrin-2 + NAD(+) = sirohydrochlorin + NADH + 2 H(+)</text>
        <dbReference type="Rhea" id="RHEA:15613"/>
        <dbReference type="ChEBI" id="CHEBI:15378"/>
        <dbReference type="ChEBI" id="CHEBI:57540"/>
        <dbReference type="ChEBI" id="CHEBI:57945"/>
        <dbReference type="ChEBI" id="CHEBI:58351"/>
        <dbReference type="ChEBI" id="CHEBI:58827"/>
        <dbReference type="EC" id="1.3.1.76"/>
    </reaction>
</comment>
<dbReference type="GO" id="GO:0019354">
    <property type="term" value="P:siroheme biosynthetic process"/>
    <property type="evidence" value="ECO:0007669"/>
    <property type="project" value="UniProtKB-UniPathway"/>
</dbReference>
<keyword evidence="5" id="KW-0627">Porphyrin biosynthesis</keyword>
<dbReference type="SUPFAM" id="SSF75615">
    <property type="entry name" value="Siroheme synthase middle domains-like"/>
    <property type="match status" value="1"/>
</dbReference>
<dbReference type="EMBL" id="CAFBLP010000009">
    <property type="protein sequence ID" value="CAB4866399.1"/>
    <property type="molecule type" value="Genomic_DNA"/>
</dbReference>
<evidence type="ECO:0000256" key="3">
    <source>
        <dbReference type="ARBA" id="ARBA00023002"/>
    </source>
</evidence>
<dbReference type="GO" id="GO:0043115">
    <property type="term" value="F:precorrin-2 dehydrogenase activity"/>
    <property type="evidence" value="ECO:0007669"/>
    <property type="project" value="UniProtKB-EC"/>
</dbReference>